<feature type="region of interest" description="Disordered" evidence="1">
    <location>
        <begin position="1"/>
        <end position="66"/>
    </location>
</feature>
<feature type="compositionally biased region" description="Polar residues" evidence="1">
    <location>
        <begin position="33"/>
        <end position="42"/>
    </location>
</feature>
<organism evidence="3 4">
    <name type="scientific">Cuscuta europaea</name>
    <name type="common">European dodder</name>
    <dbReference type="NCBI Taxonomy" id="41803"/>
    <lineage>
        <taxon>Eukaryota</taxon>
        <taxon>Viridiplantae</taxon>
        <taxon>Streptophyta</taxon>
        <taxon>Embryophyta</taxon>
        <taxon>Tracheophyta</taxon>
        <taxon>Spermatophyta</taxon>
        <taxon>Magnoliopsida</taxon>
        <taxon>eudicotyledons</taxon>
        <taxon>Gunneridae</taxon>
        <taxon>Pentapetalae</taxon>
        <taxon>asterids</taxon>
        <taxon>lamiids</taxon>
        <taxon>Solanales</taxon>
        <taxon>Convolvulaceae</taxon>
        <taxon>Cuscuteae</taxon>
        <taxon>Cuscuta</taxon>
        <taxon>Cuscuta subgen. Cuscuta</taxon>
    </lineage>
</organism>
<reference evidence="3" key="1">
    <citation type="submission" date="2022-07" db="EMBL/GenBank/DDBJ databases">
        <authorList>
            <person name="Macas J."/>
            <person name="Novak P."/>
            <person name="Neumann P."/>
        </authorList>
    </citation>
    <scope>NUCLEOTIDE SEQUENCE</scope>
</reference>
<dbReference type="EMBL" id="CAMAPE010000045">
    <property type="protein sequence ID" value="CAH9103209.1"/>
    <property type="molecule type" value="Genomic_DNA"/>
</dbReference>
<dbReference type="AlphaFoldDB" id="A0A9P0ZHL9"/>
<dbReference type="PANTHER" id="PTHR33026:SF7">
    <property type="entry name" value="OS03G0100275 PROTEIN"/>
    <property type="match status" value="1"/>
</dbReference>
<evidence type="ECO:0000313" key="4">
    <source>
        <dbReference type="Proteomes" id="UP001152484"/>
    </source>
</evidence>
<accession>A0A9P0ZHL9</accession>
<dbReference type="PANTHER" id="PTHR33026">
    <property type="entry name" value="OS06G0360600 PROTEIN"/>
    <property type="match status" value="1"/>
</dbReference>
<dbReference type="OrthoDB" id="1752359at2759"/>
<evidence type="ECO:0000259" key="2">
    <source>
        <dbReference type="Pfam" id="PF04195"/>
    </source>
</evidence>
<keyword evidence="4" id="KW-1185">Reference proteome</keyword>
<sequence length="338" mass="37658">MSSQPHSPDSEMASQGDDRDAAIVDVITVPSAGGSTETATNTRAEDLSSNSSSSGESSDGTKSEDEMDLMAARRPNDVPRHTLDLSLIRARRQKLTATNRAEIPALIPDPVDFRLRAGLHPLRHAPGMVVVHFDSVRAGLRFPLHSFFVSFFNFYEIVSAQVMPNSYRAMAGFICRCKDVGASPTLDLFHQFFKVAPQQTHGYLAASSRTGHILFKGNPTSIKGWKDRFFFVSVPDGLIPCKWNAFPRKTPDPVLSEEIYKDVLAVEKDKCCDIMTYLTPNRLVKAEIGTARSLWFTCFEKSSAMVRAVLPVRETFSFSFCFPRDKVRSVLIFSFVIF</sequence>
<protein>
    <recommendedName>
        <fullName evidence="2">Transposase (putative) gypsy type domain-containing protein</fullName>
    </recommendedName>
</protein>
<dbReference type="Proteomes" id="UP001152484">
    <property type="component" value="Unassembled WGS sequence"/>
</dbReference>
<gene>
    <name evidence="3" type="ORF">CEURO_LOCUS16034</name>
</gene>
<feature type="compositionally biased region" description="Low complexity" evidence="1">
    <location>
        <begin position="47"/>
        <end position="58"/>
    </location>
</feature>
<proteinExistence type="predicted"/>
<name>A0A9P0ZHL9_CUSEU</name>
<evidence type="ECO:0000256" key="1">
    <source>
        <dbReference type="SAM" id="MobiDB-lite"/>
    </source>
</evidence>
<evidence type="ECO:0000313" key="3">
    <source>
        <dbReference type="EMBL" id="CAH9103209.1"/>
    </source>
</evidence>
<dbReference type="Pfam" id="PF04195">
    <property type="entry name" value="Transposase_28"/>
    <property type="match status" value="1"/>
</dbReference>
<feature type="domain" description="Transposase (putative) gypsy type" evidence="2">
    <location>
        <begin position="130"/>
        <end position="196"/>
    </location>
</feature>
<dbReference type="InterPro" id="IPR007321">
    <property type="entry name" value="Transposase_28"/>
</dbReference>
<comment type="caution">
    <text evidence="3">The sequence shown here is derived from an EMBL/GenBank/DDBJ whole genome shotgun (WGS) entry which is preliminary data.</text>
</comment>